<keyword evidence="4" id="KW-1185">Reference proteome</keyword>
<dbReference type="Gene3D" id="2.60.40.10">
    <property type="entry name" value="Immunoglobulins"/>
    <property type="match status" value="1"/>
</dbReference>
<dbReference type="InterPro" id="IPR001791">
    <property type="entry name" value="Laminin_G"/>
</dbReference>
<name>A0ABW5TPD2_9SPHI</name>
<dbReference type="Gene3D" id="2.60.120.200">
    <property type="match status" value="3"/>
</dbReference>
<dbReference type="InterPro" id="IPR013783">
    <property type="entry name" value="Ig-like_fold"/>
</dbReference>
<dbReference type="EMBL" id="JBHULV010000015">
    <property type="protein sequence ID" value="MFD2731125.1"/>
    <property type="molecule type" value="Genomic_DNA"/>
</dbReference>
<comment type="caution">
    <text evidence="3">The sequence shown here is derived from an EMBL/GenBank/DDBJ whole genome shotgun (WGS) entry which is preliminary data.</text>
</comment>
<dbReference type="InterPro" id="IPR013320">
    <property type="entry name" value="ConA-like_dom_sf"/>
</dbReference>
<dbReference type="CDD" id="cd00110">
    <property type="entry name" value="LamG"/>
    <property type="match status" value="1"/>
</dbReference>
<feature type="domain" description="Laminin G" evidence="2">
    <location>
        <begin position="1983"/>
        <end position="2120"/>
    </location>
</feature>
<proteinExistence type="predicted"/>
<dbReference type="SMART" id="SM00282">
    <property type="entry name" value="LamG"/>
    <property type="match status" value="1"/>
</dbReference>
<sequence>MKNYIVLLCLMALSCSTLLAQEQKGVATVIGAAASQKDNLNHTLTTPIKGVNKSITIQHVGVQVGMPYMGVINAPHGLTPSQNYTKDLGFPWGIRYRYNTFSEDAFTVSKGYFSDRIELNWDIKQNREKIVSISVYRTEDIDSQNPNWGSALRTLPSDAGTFVDNNVEGGKLYRYKVAARGVEIEGLEIPYSTFITGIGYRNPTGVITGNVSFTGGNPVKDVLVVANPTGTSLKFGSSLKVPAAGYISVPRLHNSLKDSITLQAWVKSEKDLSTWDQQLVIYKLESNANESLSFNIFAGGGSYIDLILGNSRVAIFGYYPSGEIDNSGNDILVPINNMNTDFTHFSAVIRDNKGVDFYINGRLIDAAYRTKMNSILALKGLAPLRIDINNLPVRLNTSASGQPQTWSHFKMGGGISQYLDEFRVWETALTPAQIKRDYRRYLKGNEAFLNTYISANEKIGDYAYDLAHTGFNFHGNNAKLSNPLLSAANTPTFDNSGTNIPTNTQLGILGVTDEFGNYVISAVPYKGNGDSFTIIPSLGKHEFNPKQQLAFIGVGSTVVNKVDFIDKSSFVFKGIAVYDSRDVFPKTSDAPITGDIKENEAYNAYVKGNVKYQKGEYWAVKDASGKITQLNRYAPIPVAGANVFIDNIQAIDAFNIPIQTDINGRFTIEVPIGQHAISISKSGHTFDFEGRYPARNISVVNGITTTTNTYQDFFEDREEPITFIDNTKVTVVGRVVGGTVQADKEIGFGADGKKTYAYKDANGISRTTVYTSENNIGTANLTLGYLPTGATSVTPEYKTSFRTNAETGEYRVALLPLNYILSKNDLTFTSGKNPDNIPILDADRTINFTAINGLRYPTFVQGKDTITGKPYQEVLKFTHVAAPIHKVLSQTSDQTMVSNGITYTIAPTQATPIYTQFLNYSIEVQGQEIYKNYDKSLTNPVVSTVPVEGGELVPTNNLALAESEKIEVSSKDPSILIYSFQGGTPNTDIGTGFKRTIDLKFRTNGIDYPVLNYKTDGILLGGVSDGSQTFVTAGPEIPDIILRDPPGSGSSATIEKGSSFSFTKETTTTGTSGTDFSSTISAGTTLTLSGGLVPLPEITTEATADATAGMTSTSSTTDGKSVSTTYSFSQTISTSDDPDWIGSDADIYIGTSANQFYGTYNDLVVTTERNTVPIAVTYMNGAVKTNTNLYPKVNKAMYFSDSPEKTTFVYTQRNILTELIPNYLDIIAQINAGTLKENQNGVLTKSAYNSSINLWRKIILNNELQKYQAFKDKDQLRASLNSIIESLKDPVTKKLSPSDKALQDLLNKTFFENISFDAGIGEITKGLGIGRLSSTSYAYEVQVDEAFIVASGLTVNDSGFAMESTTTTGSGSGSADTDDDEETTTITYTLKDNDANNLLSVDVINAFDGNGPIFITKGGQTSCPYEGPELSHFYNPTHPNVTNPSATIVDLPAASQMQLSLPTVAIEKPEITVNVANVVGIFDGRNAEFVLQLRNTSTVNKDATFKLYIDQSTNPDNAAINIEPNGTFITIPAGKTVPYTMTLKKVKQDQFNYKNIKVILESSCDGDATSSVLVSATFVPACSPVAIMAPSNNWLLNKNTAIDGATTKPVNIKLGDYNTSFASFQKISLEYRLKGTPNWIGLRTYYKTQQDFNTALAGGDTNIELIVGAELNYAWDIAGLGLANGNYELRARTSCNNQTAFESTVIEGKVDLTSPVLFGTPTPKTGILGLGDDITLRFNEPIKTNGTVTKFEFLVQKNQSPVKHEVSLAFDGSNNTATINKPAITSGDFSIEFWLKNTTTAATAVLLNQNNGIKIELNGMALKYTIGGQSIQTNITKDNTFNHYTLSYDATANKLTIIENDKELKTQAVTGKLNLNNENAIVLGGNTFKGNLHDLRFWKRGITREESAANMSASLNGNETNLIGYWPINEGSGIIANDLSRYKHLVIANTNWDISPKGTAYNFDGTNYITLADAAKVIISKEMDATLSFWMKTGQTSVATLLSNGKGDANDAVESNGYRNKWALTLNASGFIELHAEAKTYPFGTIKVNNNSWHHVALSLTRNGSIRMYIDGNQVQSFAATDLGGFTSSNIFVGARGKISPLSIDQNYVGLMDELRFWESARTGDQIKADQYHEVDFNSTGLILYANFNKPEVTNAFGPKYYYPLNTTEKASSYALLNNKPLAFTDETPAIKPFKPTESIVVNAVINGDQITLNPQIKDWSSVEGKIANITVSNLNDMADNRQESPITWTAFINKNPVKWFIEGHSDVVNLIKRTNESLSFDITIINKGGTILPYTIDLPSWLTLSSNSGNIAANSKTTLIATVNTDLAVGDYNTMLSLATNYGYNEKIQLDLRVLEKEPNLVVDPKKFSQSMNIIGRVKLGDIFTDDIYDKVVATVNGEIRGVTSVVYDASFKEHFVFLTVYSNAFSGEDVSFYIWDASDGKLKEAVLNTNFTIPYVPDQIIGTYTNPAIFNNTAVTGQQIALNEGWTWTSFNVTDARFNNLNSLTSSLNLKTSDLIKSNAPALFDAYETNIANPTLSGWSGTVSGNGGISSTKMYKVKLTTAQNFNIKGVPVDLNTWSFDLLQNWNWLPFVVSKNIPIADALANLNASDGDLIKSQSLFAIYSPLTGWKGSLTYLKAGEGYMLNTVLPQRFTYPEYLNRLNTKTNATGGVIKVNSTAGKTSVTSSVAEPAVTNTLLDKNYAQFASNMSAVVKLPEGYEDLSFYNDLGQLRGNSQTQNIGGVNLAFITIFGDKQEKLTAYLGKGSNAQVTSKTISFSPDAILGSIAKPVIIDFLTEKINVYPNPFINDFEILINTKEAGDAKILIHNMLNQKVYESDAKINAGNNVLKVQPNLAAGVYLLKLQIADKVIYQKIIKN</sequence>
<dbReference type="Pfam" id="PF18962">
    <property type="entry name" value="Por_Secre_tail"/>
    <property type="match status" value="1"/>
</dbReference>
<keyword evidence="1" id="KW-0732">Signal</keyword>
<evidence type="ECO:0000256" key="1">
    <source>
        <dbReference type="SAM" id="SignalP"/>
    </source>
</evidence>
<accession>A0ABW5TPD2</accession>
<gene>
    <name evidence="3" type="ORF">ACFSSE_05355</name>
</gene>
<dbReference type="SUPFAM" id="SSF49899">
    <property type="entry name" value="Concanavalin A-like lectins/glucanases"/>
    <property type="match status" value="3"/>
</dbReference>
<protein>
    <submittedName>
        <fullName evidence="3">LamG-like jellyroll fold domain-containing protein</fullName>
    </submittedName>
</protein>
<organism evidence="3 4">
    <name type="scientific">Pedobacter alpinus</name>
    <dbReference type="NCBI Taxonomy" id="1590643"/>
    <lineage>
        <taxon>Bacteria</taxon>
        <taxon>Pseudomonadati</taxon>
        <taxon>Bacteroidota</taxon>
        <taxon>Sphingobacteriia</taxon>
        <taxon>Sphingobacteriales</taxon>
        <taxon>Sphingobacteriaceae</taxon>
        <taxon>Pedobacter</taxon>
    </lineage>
</organism>
<feature type="signal peptide" evidence="1">
    <location>
        <begin position="1"/>
        <end position="20"/>
    </location>
</feature>
<dbReference type="Pfam" id="PF13385">
    <property type="entry name" value="Laminin_G_3"/>
    <property type="match status" value="3"/>
</dbReference>
<feature type="chain" id="PRO_5047148625" evidence="1">
    <location>
        <begin position="21"/>
        <end position="2877"/>
    </location>
</feature>
<dbReference type="InterPro" id="IPR026444">
    <property type="entry name" value="Secre_tail"/>
</dbReference>
<dbReference type="Proteomes" id="UP001597546">
    <property type="component" value="Unassembled WGS sequence"/>
</dbReference>
<dbReference type="NCBIfam" id="TIGR04183">
    <property type="entry name" value="Por_Secre_tail"/>
    <property type="match status" value="1"/>
</dbReference>
<evidence type="ECO:0000313" key="3">
    <source>
        <dbReference type="EMBL" id="MFD2731125.1"/>
    </source>
</evidence>
<evidence type="ECO:0000259" key="2">
    <source>
        <dbReference type="SMART" id="SM00282"/>
    </source>
</evidence>
<evidence type="ECO:0000313" key="4">
    <source>
        <dbReference type="Proteomes" id="UP001597546"/>
    </source>
</evidence>
<dbReference type="RefSeq" id="WP_379047394.1">
    <property type="nucleotide sequence ID" value="NZ_JBHSKW010000066.1"/>
</dbReference>
<dbReference type="PROSITE" id="PS51257">
    <property type="entry name" value="PROKAR_LIPOPROTEIN"/>
    <property type="match status" value="1"/>
</dbReference>
<reference evidence="4" key="1">
    <citation type="journal article" date="2019" name="Int. J. Syst. Evol. Microbiol.">
        <title>The Global Catalogue of Microorganisms (GCM) 10K type strain sequencing project: providing services to taxonomists for standard genome sequencing and annotation.</title>
        <authorList>
            <consortium name="The Broad Institute Genomics Platform"/>
            <consortium name="The Broad Institute Genome Sequencing Center for Infectious Disease"/>
            <person name="Wu L."/>
            <person name="Ma J."/>
        </authorList>
    </citation>
    <scope>NUCLEOTIDE SEQUENCE [LARGE SCALE GENOMIC DNA]</scope>
    <source>
        <strain evidence="4">KCTC 42456</strain>
    </source>
</reference>